<dbReference type="Pfam" id="PF04055">
    <property type="entry name" value="Radical_SAM"/>
    <property type="match status" value="1"/>
</dbReference>
<dbReference type="InterPro" id="IPR006638">
    <property type="entry name" value="Elp3/MiaA/NifB-like_rSAM"/>
</dbReference>
<dbReference type="InterPro" id="IPR039661">
    <property type="entry name" value="ELP3"/>
</dbReference>
<dbReference type="RefSeq" id="WP_265425517.1">
    <property type="nucleotide sequence ID" value="NZ_JAPFPW010000013.1"/>
</dbReference>
<evidence type="ECO:0000256" key="1">
    <source>
        <dbReference type="ARBA" id="ARBA00001966"/>
    </source>
</evidence>
<keyword evidence="4" id="KW-0479">Metal-binding</keyword>
<dbReference type="InterPro" id="IPR032432">
    <property type="entry name" value="Radical_SAM_C"/>
</dbReference>
<accession>A0ABT3NAW0</accession>
<reference evidence="8 9" key="1">
    <citation type="submission" date="2022-11" db="EMBL/GenBank/DDBJ databases">
        <title>Desulfobotulus tamanensis H1 sp. nov. - anaerobic, alkaliphilic, sulphate reducing bacterium isolated from terrestrial mud volcano.</title>
        <authorList>
            <person name="Frolova A."/>
            <person name="Merkel A.Y."/>
            <person name="Slobodkin A.I."/>
        </authorList>
    </citation>
    <scope>NUCLEOTIDE SEQUENCE [LARGE SCALE GENOMIC DNA]</scope>
    <source>
        <strain evidence="8 9">H1</strain>
    </source>
</reference>
<feature type="domain" description="Radical SAM core" evidence="7">
    <location>
        <begin position="3"/>
        <end position="236"/>
    </location>
</feature>
<keyword evidence="6" id="KW-0411">Iron-sulfur</keyword>
<dbReference type="SMART" id="SM00729">
    <property type="entry name" value="Elp3"/>
    <property type="match status" value="1"/>
</dbReference>
<protein>
    <submittedName>
        <fullName evidence="8">Radical SAM protein</fullName>
    </submittedName>
</protein>
<dbReference type="InterPro" id="IPR058240">
    <property type="entry name" value="rSAM_sf"/>
</dbReference>
<dbReference type="SFLD" id="SFLDS00029">
    <property type="entry name" value="Radical_SAM"/>
    <property type="match status" value="1"/>
</dbReference>
<gene>
    <name evidence="8" type="ORF">OOT00_11475</name>
</gene>
<dbReference type="SFLD" id="SFLDG01082">
    <property type="entry name" value="B12-binding_domain_containing"/>
    <property type="match status" value="1"/>
</dbReference>
<comment type="cofactor">
    <cofactor evidence="1">
        <name>[4Fe-4S] cluster</name>
        <dbReference type="ChEBI" id="CHEBI:49883"/>
    </cofactor>
</comment>
<evidence type="ECO:0000259" key="7">
    <source>
        <dbReference type="PROSITE" id="PS51918"/>
    </source>
</evidence>
<evidence type="ECO:0000313" key="8">
    <source>
        <dbReference type="EMBL" id="MCW7754604.1"/>
    </source>
</evidence>
<dbReference type="PANTHER" id="PTHR11135:SF0">
    <property type="entry name" value="ELONGATOR COMPLEX PROTEIN 3"/>
    <property type="match status" value="1"/>
</dbReference>
<dbReference type="Pfam" id="PF16199">
    <property type="entry name" value="Radical_SAM_C"/>
    <property type="match status" value="1"/>
</dbReference>
<dbReference type="Proteomes" id="UP001209681">
    <property type="component" value="Unassembled WGS sequence"/>
</dbReference>
<keyword evidence="5" id="KW-0408">Iron</keyword>
<keyword evidence="2" id="KW-0004">4Fe-4S</keyword>
<keyword evidence="9" id="KW-1185">Reference proteome</keyword>
<dbReference type="CDD" id="cd01335">
    <property type="entry name" value="Radical_SAM"/>
    <property type="match status" value="1"/>
</dbReference>
<dbReference type="SFLD" id="SFLDG01086">
    <property type="entry name" value="elongater_protein-like"/>
    <property type="match status" value="1"/>
</dbReference>
<dbReference type="PROSITE" id="PS51918">
    <property type="entry name" value="RADICAL_SAM"/>
    <property type="match status" value="1"/>
</dbReference>
<dbReference type="SUPFAM" id="SSF102114">
    <property type="entry name" value="Radical SAM enzymes"/>
    <property type="match status" value="1"/>
</dbReference>
<comment type="caution">
    <text evidence="8">The sequence shown here is derived from an EMBL/GenBank/DDBJ whole genome shotgun (WGS) entry which is preliminary data.</text>
</comment>
<dbReference type="InterPro" id="IPR023404">
    <property type="entry name" value="rSAM_horseshoe"/>
</dbReference>
<evidence type="ECO:0000256" key="6">
    <source>
        <dbReference type="ARBA" id="ARBA00023014"/>
    </source>
</evidence>
<sequence length="347" mass="37809">MVISIGKPFIIPLFLPHAACPRHCLFCNQKALHAEDFLLDMHALRRERDRWLAFPRNRQRPLELAFFGGNFLGLGESRLRACMDLVTEVPGAGVRFSTRPDTVSEDSVRICKKAGRPVTVELGIQSLDEAVLRRSARGHGVAEVARAVQVLKDAGIRTGAQMMLGLPGATESSDMASAESLCVLSPDFARVAPTLVLGGSGLALLYRRGAYKPMSFGEAVLRSARYVDLLEKRGVPVVRIGLQTDTFLENSIVAGPHHPAFGEWVRGRMLADRVLVVLASMGPFFAGEEVCIRAADSIRGRMQGMKKSNFPLFCKAVAPASLRIRTDAGLPPGFWQVEHRGNLTGPA</sequence>
<evidence type="ECO:0000256" key="2">
    <source>
        <dbReference type="ARBA" id="ARBA00022485"/>
    </source>
</evidence>
<dbReference type="EMBL" id="JAPFPW010000013">
    <property type="protein sequence ID" value="MCW7754604.1"/>
    <property type="molecule type" value="Genomic_DNA"/>
</dbReference>
<evidence type="ECO:0000256" key="3">
    <source>
        <dbReference type="ARBA" id="ARBA00022691"/>
    </source>
</evidence>
<evidence type="ECO:0000256" key="5">
    <source>
        <dbReference type="ARBA" id="ARBA00023004"/>
    </source>
</evidence>
<dbReference type="InterPro" id="IPR007197">
    <property type="entry name" value="rSAM"/>
</dbReference>
<evidence type="ECO:0000313" key="9">
    <source>
        <dbReference type="Proteomes" id="UP001209681"/>
    </source>
</evidence>
<evidence type="ECO:0000256" key="4">
    <source>
        <dbReference type="ARBA" id="ARBA00022723"/>
    </source>
</evidence>
<dbReference type="PANTHER" id="PTHR11135">
    <property type="entry name" value="HISTONE ACETYLTRANSFERASE-RELATED"/>
    <property type="match status" value="1"/>
</dbReference>
<name>A0ABT3NAW0_9BACT</name>
<dbReference type="Gene3D" id="3.80.30.20">
    <property type="entry name" value="tm_1862 like domain"/>
    <property type="match status" value="1"/>
</dbReference>
<proteinExistence type="predicted"/>
<organism evidence="8 9">
    <name type="scientific">Desulfobotulus pelophilus</name>
    <dbReference type="NCBI Taxonomy" id="2823377"/>
    <lineage>
        <taxon>Bacteria</taxon>
        <taxon>Pseudomonadati</taxon>
        <taxon>Thermodesulfobacteriota</taxon>
        <taxon>Desulfobacteria</taxon>
        <taxon>Desulfobacterales</taxon>
        <taxon>Desulfobacteraceae</taxon>
        <taxon>Desulfobotulus</taxon>
    </lineage>
</organism>
<keyword evidence="3" id="KW-0949">S-adenosyl-L-methionine</keyword>